<protein>
    <submittedName>
        <fullName evidence="8">JunD proto-oncogene, AP-1 transcription factor subunit</fullName>
    </submittedName>
</protein>
<feature type="compositionally biased region" description="Low complexity" evidence="5">
    <location>
        <begin position="282"/>
        <end position="333"/>
    </location>
</feature>
<keyword evidence="6" id="KW-0472">Membrane</keyword>
<keyword evidence="2" id="KW-0238">DNA-binding</keyword>
<dbReference type="InterPro" id="IPR005643">
    <property type="entry name" value="JNK"/>
</dbReference>
<dbReference type="Pfam" id="PF03957">
    <property type="entry name" value="Jun"/>
    <property type="match status" value="1"/>
</dbReference>
<dbReference type="PANTHER" id="PTHR11462">
    <property type="entry name" value="JUN TRANSCRIPTION FACTOR-RELATED"/>
    <property type="match status" value="1"/>
</dbReference>
<feature type="compositionally biased region" description="Polar residues" evidence="5">
    <location>
        <begin position="201"/>
        <end position="235"/>
    </location>
</feature>
<keyword evidence="4" id="KW-0539">Nucleus</keyword>
<keyword evidence="9" id="KW-1185">Reference proteome</keyword>
<evidence type="ECO:0000256" key="3">
    <source>
        <dbReference type="ARBA" id="ARBA00023163"/>
    </source>
</evidence>
<evidence type="ECO:0000256" key="1">
    <source>
        <dbReference type="ARBA" id="ARBA00023015"/>
    </source>
</evidence>
<reference evidence="8" key="2">
    <citation type="submission" date="2025-09" db="UniProtKB">
        <authorList>
            <consortium name="Ensembl"/>
        </authorList>
    </citation>
    <scope>IDENTIFICATION</scope>
</reference>
<dbReference type="Proteomes" id="UP000694549">
    <property type="component" value="Unplaced"/>
</dbReference>
<name>A0A8B9V2B2_9AVES</name>
<feature type="compositionally biased region" description="Pro residues" evidence="5">
    <location>
        <begin position="269"/>
        <end position="281"/>
    </location>
</feature>
<keyword evidence="6" id="KW-1133">Transmembrane helix</keyword>
<dbReference type="GO" id="GO:0051726">
    <property type="term" value="P:regulation of cell cycle"/>
    <property type="evidence" value="ECO:0007669"/>
    <property type="project" value="TreeGrafter"/>
</dbReference>
<evidence type="ECO:0000259" key="7">
    <source>
        <dbReference type="Pfam" id="PF03957"/>
    </source>
</evidence>
<dbReference type="AlphaFoldDB" id="A0A8B9V2B2"/>
<feature type="compositionally biased region" description="Low complexity" evidence="5">
    <location>
        <begin position="236"/>
        <end position="257"/>
    </location>
</feature>
<keyword evidence="3" id="KW-0804">Transcription</keyword>
<sequence length="472" mass="46023">MAPVAPVKSGYPAGRGRRMETPFYHDDVLLSGLGSGFAPSSSGSSGLLLPFPGGSMMKKDALGLPLPEQVAAALKAPGATAVTAAAATAASTAGGGDAPTTGLLGSAELGLLKLASPELERLIIQSNGLVTTTPTSGQFLYPKAAASEEQEFAEGFVKALEDLHKQNQLGGGGGGGSGMARGGLRLLLCCAAALLAAGTGPTPTNTSPAPHTSGTTAPRSGDNSTGGVTVRTPNESSSSSSTSTSVGTTLVGTSATSPPLSQGNVTAPTPSPSLDPSPPGSPKSAAPTGPAETPGSPAATPAPTTAVPPTTAMEAEANTSPSGSTAPNSSSSGHPELVPTPTSPAEPTKSPAPITAPAPSPSNASATGPSTAPATGPSTAPATSHITAPTPGPSTAPIIGPSLGAGPPENPPSKTNPGLVVVICLFVAVLVGAAALLLVRLCRCRTPGFQRLDEVPMSKVSEGFPFAHRPPR</sequence>
<keyword evidence="6" id="KW-0812">Transmembrane</keyword>
<feature type="transmembrane region" description="Helical" evidence="6">
    <location>
        <begin position="418"/>
        <end position="439"/>
    </location>
</feature>
<dbReference type="GO" id="GO:0042127">
    <property type="term" value="P:regulation of cell population proliferation"/>
    <property type="evidence" value="ECO:0007669"/>
    <property type="project" value="TreeGrafter"/>
</dbReference>
<dbReference type="GO" id="GO:0000978">
    <property type="term" value="F:RNA polymerase II cis-regulatory region sequence-specific DNA binding"/>
    <property type="evidence" value="ECO:0007669"/>
    <property type="project" value="TreeGrafter"/>
</dbReference>
<dbReference type="Ensembl" id="ENSAZOT00000017513.1">
    <property type="protein sequence ID" value="ENSAZOP00000016281.1"/>
    <property type="gene ID" value="ENSAZOG00000010628.1"/>
</dbReference>
<feature type="domain" description="Jun-like transcription factor" evidence="7">
    <location>
        <begin position="20"/>
        <end position="218"/>
    </location>
</feature>
<dbReference type="GO" id="GO:0005667">
    <property type="term" value="C:transcription regulator complex"/>
    <property type="evidence" value="ECO:0007669"/>
    <property type="project" value="TreeGrafter"/>
</dbReference>
<feature type="compositionally biased region" description="Polar residues" evidence="5">
    <location>
        <begin position="258"/>
        <end position="267"/>
    </location>
</feature>
<dbReference type="PANTHER" id="PTHR11462:SF7">
    <property type="entry name" value="TRANSCRIPTION FACTOR JUND"/>
    <property type="match status" value="1"/>
</dbReference>
<feature type="region of interest" description="Disordered" evidence="5">
    <location>
        <begin position="200"/>
        <end position="412"/>
    </location>
</feature>
<evidence type="ECO:0000313" key="8">
    <source>
        <dbReference type="Ensembl" id="ENSAZOP00000016281.1"/>
    </source>
</evidence>
<keyword evidence="1" id="KW-0805">Transcription regulation</keyword>
<evidence type="ECO:0000256" key="6">
    <source>
        <dbReference type="SAM" id="Phobius"/>
    </source>
</evidence>
<proteinExistence type="predicted"/>
<feature type="compositionally biased region" description="Low complexity" evidence="5">
    <location>
        <begin position="361"/>
        <end position="384"/>
    </location>
</feature>
<organism evidence="8 9">
    <name type="scientific">Anas zonorhyncha</name>
    <name type="common">Eastern spot-billed duck</name>
    <dbReference type="NCBI Taxonomy" id="75864"/>
    <lineage>
        <taxon>Eukaryota</taxon>
        <taxon>Metazoa</taxon>
        <taxon>Chordata</taxon>
        <taxon>Craniata</taxon>
        <taxon>Vertebrata</taxon>
        <taxon>Euteleostomi</taxon>
        <taxon>Archelosauria</taxon>
        <taxon>Archosauria</taxon>
        <taxon>Dinosauria</taxon>
        <taxon>Saurischia</taxon>
        <taxon>Theropoda</taxon>
        <taxon>Coelurosauria</taxon>
        <taxon>Aves</taxon>
        <taxon>Neognathae</taxon>
        <taxon>Galloanserae</taxon>
        <taxon>Anseriformes</taxon>
        <taxon>Anatidae</taxon>
        <taxon>Anatinae</taxon>
        <taxon>Anas</taxon>
    </lineage>
</organism>
<evidence type="ECO:0000256" key="4">
    <source>
        <dbReference type="ARBA" id="ARBA00023242"/>
    </source>
</evidence>
<accession>A0A8B9V2B2</accession>
<evidence type="ECO:0000256" key="5">
    <source>
        <dbReference type="SAM" id="MobiDB-lite"/>
    </source>
</evidence>
<evidence type="ECO:0000313" key="9">
    <source>
        <dbReference type="Proteomes" id="UP000694549"/>
    </source>
</evidence>
<dbReference type="InterPro" id="IPR050946">
    <property type="entry name" value="AP-1_TF_bZIP"/>
</dbReference>
<reference evidence="8" key="1">
    <citation type="submission" date="2025-08" db="UniProtKB">
        <authorList>
            <consortium name="Ensembl"/>
        </authorList>
    </citation>
    <scope>IDENTIFICATION</scope>
</reference>
<dbReference type="GO" id="GO:0000981">
    <property type="term" value="F:DNA-binding transcription factor activity, RNA polymerase II-specific"/>
    <property type="evidence" value="ECO:0007669"/>
    <property type="project" value="TreeGrafter"/>
</dbReference>
<evidence type="ECO:0000256" key="2">
    <source>
        <dbReference type="ARBA" id="ARBA00023125"/>
    </source>
</evidence>